<evidence type="ECO:0000256" key="1">
    <source>
        <dbReference type="ARBA" id="ARBA00022679"/>
    </source>
</evidence>
<dbReference type="InterPro" id="IPR016181">
    <property type="entry name" value="Acyl_CoA_acyltransferase"/>
</dbReference>
<dbReference type="Pfam" id="PF13673">
    <property type="entry name" value="Acetyltransf_10"/>
    <property type="match status" value="1"/>
</dbReference>
<dbReference type="EMBL" id="CADCTD010000126">
    <property type="protein sequence ID" value="CAA9265750.1"/>
    <property type="molecule type" value="Genomic_DNA"/>
</dbReference>
<evidence type="ECO:0000259" key="3">
    <source>
        <dbReference type="PROSITE" id="PS51186"/>
    </source>
</evidence>
<dbReference type="SUPFAM" id="SSF55729">
    <property type="entry name" value="Acyl-CoA N-acyltransferases (Nat)"/>
    <property type="match status" value="1"/>
</dbReference>
<feature type="domain" description="N-acetyltransferase" evidence="3">
    <location>
        <begin position="3"/>
        <end position="159"/>
    </location>
</feature>
<keyword evidence="1" id="KW-0808">Transferase</keyword>
<dbReference type="PROSITE" id="PS51186">
    <property type="entry name" value="GNAT"/>
    <property type="match status" value="1"/>
</dbReference>
<keyword evidence="2" id="KW-0012">Acyltransferase</keyword>
<dbReference type="GO" id="GO:0016747">
    <property type="term" value="F:acyltransferase activity, transferring groups other than amino-acyl groups"/>
    <property type="evidence" value="ECO:0007669"/>
    <property type="project" value="InterPro"/>
</dbReference>
<dbReference type="PANTHER" id="PTHR43877">
    <property type="entry name" value="AMINOALKYLPHOSPHONATE N-ACETYLTRANSFERASE-RELATED-RELATED"/>
    <property type="match status" value="1"/>
</dbReference>
<evidence type="ECO:0000313" key="4">
    <source>
        <dbReference type="EMBL" id="CAA9265750.1"/>
    </source>
</evidence>
<protein>
    <recommendedName>
        <fullName evidence="3">N-acetyltransferase domain-containing protein</fullName>
    </recommendedName>
</protein>
<accession>A0A6J4J0N7</accession>
<dbReference type="InterPro" id="IPR000182">
    <property type="entry name" value="GNAT_dom"/>
</dbReference>
<organism evidence="4">
    <name type="scientific">uncultured Craurococcus sp</name>
    <dbReference type="NCBI Taxonomy" id="1135998"/>
    <lineage>
        <taxon>Bacteria</taxon>
        <taxon>Pseudomonadati</taxon>
        <taxon>Pseudomonadota</taxon>
        <taxon>Alphaproteobacteria</taxon>
        <taxon>Acetobacterales</taxon>
        <taxon>Acetobacteraceae</taxon>
        <taxon>Craurococcus</taxon>
        <taxon>environmental samples</taxon>
    </lineage>
</organism>
<name>A0A6J4J0N7_9PROT</name>
<evidence type="ECO:0000256" key="2">
    <source>
        <dbReference type="ARBA" id="ARBA00023315"/>
    </source>
</evidence>
<dbReference type="PANTHER" id="PTHR43877:SF1">
    <property type="entry name" value="ACETYLTRANSFERASE"/>
    <property type="match status" value="1"/>
</dbReference>
<dbReference type="InterPro" id="IPR050832">
    <property type="entry name" value="Bact_Acetyltransf"/>
</dbReference>
<dbReference type="CDD" id="cd04301">
    <property type="entry name" value="NAT_SF"/>
    <property type="match status" value="1"/>
</dbReference>
<reference evidence="4" key="1">
    <citation type="submission" date="2020-02" db="EMBL/GenBank/DDBJ databases">
        <authorList>
            <person name="Meier V. D."/>
        </authorList>
    </citation>
    <scope>NUCLEOTIDE SEQUENCE</scope>
    <source>
        <strain evidence="4">AVDCRST_MAG27</strain>
    </source>
</reference>
<gene>
    <name evidence="4" type="ORF">AVDCRST_MAG27-3343</name>
</gene>
<dbReference type="AlphaFoldDB" id="A0A6J4J0N7"/>
<sequence length="287" mass="30882">MAPRIRSVTESDTIHVGRIMHDAFRGIAEAHGFHPDLHDVEDGVRLADTFIASPTMFGVVAEQDGHIVGSNFLAEGDPIRAVATLTVDPRFQGRGVGRALMAAVLERAETAASVRLVADAFNVRSVPLYASMGFEVKEPLLVMRGTCRSGPLPGYVTRPLVADDLADCATLADKVYGAERTAELRGAINLFKPFVVETDGRVRGYLSSATLWLANHGIAETESDLRALIAGASAVIDGPISFLLPVRQASLFQWCISEGLHVVKPMVLMAKGEYHQPGGAWFPSVSY</sequence>
<proteinExistence type="predicted"/>
<dbReference type="Gene3D" id="3.40.630.30">
    <property type="match status" value="1"/>
</dbReference>